<protein>
    <submittedName>
        <fullName evidence="10">SVP1-like protein 2</fullName>
    </submittedName>
</protein>
<dbReference type="SUPFAM" id="SSF50978">
    <property type="entry name" value="WD40 repeat-like"/>
    <property type="match status" value="1"/>
</dbReference>
<evidence type="ECO:0000256" key="1">
    <source>
        <dbReference type="ARBA" id="ARBA00004184"/>
    </source>
</evidence>
<keyword evidence="6" id="KW-0653">Protein transport</keyword>
<dbReference type="STRING" id="5486.A0A367XQF0"/>
<name>A0A367XQF0_9ASCO</name>
<evidence type="ECO:0000256" key="3">
    <source>
        <dbReference type="ARBA" id="ARBA00022554"/>
    </source>
</evidence>
<evidence type="ECO:0000256" key="7">
    <source>
        <dbReference type="ARBA" id="ARBA00025740"/>
    </source>
</evidence>
<comment type="caution">
    <text evidence="10">The sequence shown here is derived from an EMBL/GenBank/DDBJ whole genome shotgun (WGS) entry which is preliminary data.</text>
</comment>
<evidence type="ECO:0000256" key="4">
    <source>
        <dbReference type="ARBA" id="ARBA00022574"/>
    </source>
</evidence>
<evidence type="ECO:0000256" key="2">
    <source>
        <dbReference type="ARBA" id="ARBA00022448"/>
    </source>
</evidence>
<feature type="compositionally biased region" description="Low complexity" evidence="9">
    <location>
        <begin position="243"/>
        <end position="287"/>
    </location>
</feature>
<dbReference type="SMART" id="SM00320">
    <property type="entry name" value="WD40"/>
    <property type="match status" value="3"/>
</dbReference>
<comment type="subcellular location">
    <subcellularLocation>
        <location evidence="1">Endomembrane system</location>
        <topology evidence="1">Peripheral membrane protein</topology>
    </subcellularLocation>
    <subcellularLocation>
        <location evidence="8">Vacuole membrane</location>
    </subcellularLocation>
</comment>
<dbReference type="OrthoDB" id="1667587at2759"/>
<keyword evidence="11" id="KW-1185">Reference proteome</keyword>
<dbReference type="InterPro" id="IPR036322">
    <property type="entry name" value="WD40_repeat_dom_sf"/>
</dbReference>
<comment type="similarity">
    <text evidence="7">Belongs to the WD repeat PROPPIN family.</text>
</comment>
<dbReference type="Proteomes" id="UP000253472">
    <property type="component" value="Unassembled WGS sequence"/>
</dbReference>
<evidence type="ECO:0000313" key="10">
    <source>
        <dbReference type="EMBL" id="RCK55828.1"/>
    </source>
</evidence>
<dbReference type="AlphaFoldDB" id="A0A367XQF0"/>
<evidence type="ECO:0000256" key="6">
    <source>
        <dbReference type="ARBA" id="ARBA00022927"/>
    </source>
</evidence>
<keyword evidence="2" id="KW-0813">Transport</keyword>
<feature type="region of interest" description="Disordered" evidence="9">
    <location>
        <begin position="95"/>
        <end position="137"/>
    </location>
</feature>
<dbReference type="PANTHER" id="PTHR11227">
    <property type="entry name" value="WD-REPEAT PROTEIN INTERACTING WITH PHOSPHOINOSIDES WIPI -RELATED"/>
    <property type="match status" value="1"/>
</dbReference>
<evidence type="ECO:0000313" key="11">
    <source>
        <dbReference type="Proteomes" id="UP000253472"/>
    </source>
</evidence>
<dbReference type="GO" id="GO:0012505">
    <property type="term" value="C:endomembrane system"/>
    <property type="evidence" value="ECO:0007669"/>
    <property type="project" value="UniProtKB-SubCell"/>
</dbReference>
<dbReference type="GO" id="GO:0015031">
    <property type="term" value="P:protein transport"/>
    <property type="evidence" value="ECO:0007669"/>
    <property type="project" value="UniProtKB-KW"/>
</dbReference>
<dbReference type="Gene3D" id="2.130.10.10">
    <property type="entry name" value="YVTN repeat-like/Quinoprotein amine dehydrogenase"/>
    <property type="match status" value="1"/>
</dbReference>
<gene>
    <name evidence="10" type="primary">HSV2</name>
    <name evidence="10" type="ORF">Cantr_05889</name>
</gene>
<evidence type="ECO:0000256" key="9">
    <source>
        <dbReference type="SAM" id="MobiDB-lite"/>
    </source>
</evidence>
<keyword evidence="5" id="KW-0677">Repeat</keyword>
<proteinExistence type="inferred from homology"/>
<keyword evidence="4" id="KW-0853">WD repeat</keyword>
<sequence>MPSYATTSTTTHSPPSANATLTATPTTVTASTPASNTSTTSTTPTTTTTPSSSTAIPRILCMNFNQDQGCFAISHEQGFLVYNTNPIELRVKRNFTTPATSSSTTTTPNNRSNSTGSTESASSTGSHNNTHTHRQYKSGSGISHITMLHRTNYLALVGGGEKPRFPPNKLIIWDDLKRKTSLLLEFNTPVLNVLLSRVRIIVVLIDQIIVYGFAAPPKKFHTYNTISNEFGIADLSVNSNSSTTTTTATTSAASDSTRRSISPPNSSSSSNNSLKDITSSSSSSSSSYQTLAFPGRSVGQIQIVDVGNNSNEKNSMNIIKAHKLNIRCLCLNKSGTLVASASITGTLIRIHSTRTTTLLYEFRRGIDKAVITSMKFSHDDSKLAVLSDKHTLHVYNIDEVHGGGLNRHHVLNNLPYLPNYFKSTWSFCSVNTNKYHENNDSTNKSTEVDEGTIGWSGDDSIIIIWKLKKIWEKYVIVESENHTYELIRSSWKKLDNTTN</sequence>
<dbReference type="GO" id="GO:0005774">
    <property type="term" value="C:vacuolar membrane"/>
    <property type="evidence" value="ECO:0007669"/>
    <property type="project" value="UniProtKB-SubCell"/>
</dbReference>
<organism evidence="10 11">
    <name type="scientific">Candida viswanathii</name>
    <dbReference type="NCBI Taxonomy" id="5486"/>
    <lineage>
        <taxon>Eukaryota</taxon>
        <taxon>Fungi</taxon>
        <taxon>Dikarya</taxon>
        <taxon>Ascomycota</taxon>
        <taxon>Saccharomycotina</taxon>
        <taxon>Pichiomycetes</taxon>
        <taxon>Debaryomycetaceae</taxon>
        <taxon>Candida/Lodderomyces clade</taxon>
        <taxon>Candida</taxon>
    </lineage>
</organism>
<dbReference type="Pfam" id="PF21032">
    <property type="entry name" value="PROPPIN"/>
    <property type="match status" value="1"/>
</dbReference>
<dbReference type="EMBL" id="QLNQ01000029">
    <property type="protein sequence ID" value="RCK55828.1"/>
    <property type="molecule type" value="Genomic_DNA"/>
</dbReference>
<dbReference type="InterPro" id="IPR001680">
    <property type="entry name" value="WD40_rpt"/>
</dbReference>
<evidence type="ECO:0000256" key="5">
    <source>
        <dbReference type="ARBA" id="ARBA00022737"/>
    </source>
</evidence>
<feature type="region of interest" description="Disordered" evidence="9">
    <location>
        <begin position="1"/>
        <end position="53"/>
    </location>
</feature>
<evidence type="ECO:0000256" key="8">
    <source>
        <dbReference type="ARBA" id="ARBA00037813"/>
    </source>
</evidence>
<keyword evidence="3" id="KW-0926">Vacuole</keyword>
<reference evidence="10 11" key="1">
    <citation type="submission" date="2018-06" db="EMBL/GenBank/DDBJ databases">
        <title>Whole genome sequencing of Candida tropicalis (genome annotated by CSBL at Korea University).</title>
        <authorList>
            <person name="Ahn J."/>
        </authorList>
    </citation>
    <scope>NUCLEOTIDE SEQUENCE [LARGE SCALE GENOMIC DNA]</scope>
    <source>
        <strain evidence="10 11">ATCC 20962</strain>
    </source>
</reference>
<feature type="compositionally biased region" description="Low complexity" evidence="9">
    <location>
        <begin position="96"/>
        <end position="126"/>
    </location>
</feature>
<dbReference type="InterPro" id="IPR048720">
    <property type="entry name" value="PROPPIN"/>
</dbReference>
<dbReference type="InterPro" id="IPR015943">
    <property type="entry name" value="WD40/YVTN_repeat-like_dom_sf"/>
</dbReference>
<accession>A0A367XQF0</accession>
<feature type="region of interest" description="Disordered" evidence="9">
    <location>
        <begin position="243"/>
        <end position="288"/>
    </location>
</feature>